<keyword evidence="3" id="KW-1185">Reference proteome</keyword>
<dbReference type="PANTHER" id="PTHR34315">
    <property type="match status" value="1"/>
</dbReference>
<feature type="region of interest" description="Disordered" evidence="1">
    <location>
        <begin position="130"/>
        <end position="172"/>
    </location>
</feature>
<evidence type="ECO:0000256" key="1">
    <source>
        <dbReference type="SAM" id="MobiDB-lite"/>
    </source>
</evidence>
<dbReference type="GO" id="GO:0016702">
    <property type="term" value="F:oxidoreductase activity, acting on single donors with incorporation of molecular oxygen, incorporation of two atoms of oxygen"/>
    <property type="evidence" value="ECO:0007669"/>
    <property type="project" value="InterPro"/>
</dbReference>
<gene>
    <name evidence="2" type="ORF">J4573_25905</name>
</gene>
<reference evidence="2" key="1">
    <citation type="submission" date="2021-03" db="EMBL/GenBank/DDBJ databases">
        <authorList>
            <person name="Kanchanasin P."/>
            <person name="Saeng-In P."/>
            <person name="Phongsopitanun W."/>
            <person name="Yuki M."/>
            <person name="Kudo T."/>
            <person name="Ohkuma M."/>
            <person name="Tanasupawat S."/>
        </authorList>
    </citation>
    <scope>NUCLEOTIDE SEQUENCE</scope>
    <source>
        <strain evidence="2">GKU 128</strain>
    </source>
</reference>
<dbReference type="Proteomes" id="UP000669179">
    <property type="component" value="Unassembled WGS sequence"/>
</dbReference>
<feature type="compositionally biased region" description="Low complexity" evidence="1">
    <location>
        <begin position="145"/>
        <end position="154"/>
    </location>
</feature>
<keyword evidence="2" id="KW-0223">Dioxygenase</keyword>
<protein>
    <submittedName>
        <fullName evidence="2">Intradiol ring-cleavage dioxygenase</fullName>
    </submittedName>
</protein>
<dbReference type="GO" id="GO:0005506">
    <property type="term" value="F:iron ion binding"/>
    <property type="evidence" value="ECO:0007669"/>
    <property type="project" value="InterPro"/>
</dbReference>
<dbReference type="InterPro" id="IPR015889">
    <property type="entry name" value="Intradiol_dOase_core"/>
</dbReference>
<dbReference type="RefSeq" id="WP_208258415.1">
    <property type="nucleotide sequence ID" value="NZ_JAGEOJ010000010.1"/>
</dbReference>
<comment type="caution">
    <text evidence="2">The sequence shown here is derived from an EMBL/GenBank/DDBJ whole genome shotgun (WGS) entry which is preliminary data.</text>
</comment>
<feature type="compositionally biased region" description="Pro residues" evidence="1">
    <location>
        <begin position="133"/>
        <end position="144"/>
    </location>
</feature>
<keyword evidence="2" id="KW-0560">Oxidoreductase</keyword>
<dbReference type="PROSITE" id="PS51318">
    <property type="entry name" value="TAT"/>
    <property type="match status" value="1"/>
</dbReference>
<dbReference type="PANTHER" id="PTHR34315:SF1">
    <property type="entry name" value="INTRADIOL RING-CLEAVAGE DIOXYGENASES DOMAIN-CONTAINING PROTEIN-RELATED"/>
    <property type="match status" value="1"/>
</dbReference>
<name>A0A939T695_9ACTN</name>
<dbReference type="CDD" id="cd03457">
    <property type="entry name" value="intradiol_dioxygenase_like"/>
    <property type="match status" value="1"/>
</dbReference>
<dbReference type="Gene3D" id="2.60.130.10">
    <property type="entry name" value="Aromatic compound dioxygenase"/>
    <property type="match status" value="1"/>
</dbReference>
<evidence type="ECO:0000313" key="3">
    <source>
        <dbReference type="Proteomes" id="UP000669179"/>
    </source>
</evidence>
<dbReference type="InterPro" id="IPR006311">
    <property type="entry name" value="TAT_signal"/>
</dbReference>
<dbReference type="EMBL" id="JAGEOJ010000010">
    <property type="protein sequence ID" value="MBO2450564.1"/>
    <property type="molecule type" value="Genomic_DNA"/>
</dbReference>
<accession>A0A939T695</accession>
<dbReference type="SUPFAM" id="SSF49482">
    <property type="entry name" value="Aromatic compound dioxygenase"/>
    <property type="match status" value="1"/>
</dbReference>
<sequence>MTDPESQRTGAVSRRAALAAAGGTGLGALGIAAAGSALASPDTRAAPAVQAAATGGHGHAPACVLSPEVTEGPYYLDYEMVRRDITEDRPGVPLLLRTTVVDSRTCRPLPRAALDIWHCDAVGVYSGYSSGPPGGPGGPGPAPTGTPTGTPTGMPTGGPPPGGGHQDPDNDLTYLRGVQLTNGHGTAELRTIFPGWYQGRALHIHLKVHVGGRIDRKKKTYEGGHVSHTGQFFFAEDVATQIEKLDPYKSNTAKRVLLNEDGIYKQANSGLLTIRPLFRGNPARGLLATITVGVDPAATPAGV</sequence>
<evidence type="ECO:0000313" key="2">
    <source>
        <dbReference type="EMBL" id="MBO2450564.1"/>
    </source>
</evidence>
<proteinExistence type="predicted"/>
<dbReference type="AlphaFoldDB" id="A0A939T695"/>
<organism evidence="2 3">
    <name type="scientific">Actinomadura barringtoniae</name>
    <dbReference type="NCBI Taxonomy" id="1427535"/>
    <lineage>
        <taxon>Bacteria</taxon>
        <taxon>Bacillati</taxon>
        <taxon>Actinomycetota</taxon>
        <taxon>Actinomycetes</taxon>
        <taxon>Streptosporangiales</taxon>
        <taxon>Thermomonosporaceae</taxon>
        <taxon>Actinomadura</taxon>
    </lineage>
</organism>